<dbReference type="InterPro" id="IPR001932">
    <property type="entry name" value="PPM-type_phosphatase-like_dom"/>
</dbReference>
<evidence type="ECO:0000256" key="1">
    <source>
        <dbReference type="SAM" id="MobiDB-lite"/>
    </source>
</evidence>
<dbReference type="GO" id="GO:0004722">
    <property type="term" value="F:protein serine/threonine phosphatase activity"/>
    <property type="evidence" value="ECO:0007669"/>
    <property type="project" value="InterPro"/>
</dbReference>
<dbReference type="SMART" id="SM00332">
    <property type="entry name" value="PP2Cc"/>
    <property type="match status" value="1"/>
</dbReference>
<feature type="domain" description="PPM-type phosphatase" evidence="2">
    <location>
        <begin position="45"/>
        <end position="343"/>
    </location>
</feature>
<dbReference type="InterPro" id="IPR015655">
    <property type="entry name" value="PP2C"/>
</dbReference>
<dbReference type="OrthoDB" id="10264738at2759"/>
<organism evidence="3 4">
    <name type="scientific">Cephalotus follicularis</name>
    <name type="common">Albany pitcher plant</name>
    <dbReference type="NCBI Taxonomy" id="3775"/>
    <lineage>
        <taxon>Eukaryota</taxon>
        <taxon>Viridiplantae</taxon>
        <taxon>Streptophyta</taxon>
        <taxon>Embryophyta</taxon>
        <taxon>Tracheophyta</taxon>
        <taxon>Spermatophyta</taxon>
        <taxon>Magnoliopsida</taxon>
        <taxon>eudicotyledons</taxon>
        <taxon>Gunneridae</taxon>
        <taxon>Pentapetalae</taxon>
        <taxon>rosids</taxon>
        <taxon>fabids</taxon>
        <taxon>Oxalidales</taxon>
        <taxon>Cephalotaceae</taxon>
        <taxon>Cephalotus</taxon>
    </lineage>
</organism>
<accession>A0A1Q3C9I3</accession>
<dbReference type="EMBL" id="BDDD01001544">
    <property type="protein sequence ID" value="GAV76897.1"/>
    <property type="molecule type" value="Genomic_DNA"/>
</dbReference>
<dbReference type="InParanoid" id="A0A1Q3C9I3"/>
<comment type="caution">
    <text evidence="3">The sequence shown here is derived from an EMBL/GenBank/DDBJ whole genome shotgun (WGS) entry which is preliminary data.</text>
</comment>
<dbReference type="Proteomes" id="UP000187406">
    <property type="component" value="Unassembled WGS sequence"/>
</dbReference>
<dbReference type="InterPro" id="IPR036457">
    <property type="entry name" value="PPM-type-like_dom_sf"/>
</dbReference>
<dbReference type="PANTHER" id="PTHR47992">
    <property type="entry name" value="PROTEIN PHOSPHATASE"/>
    <property type="match status" value="1"/>
</dbReference>
<dbReference type="AlphaFoldDB" id="A0A1Q3C9I3"/>
<protein>
    <submittedName>
        <fullName evidence="3">PP2C domain-containing protein</fullName>
    </submittedName>
</protein>
<evidence type="ECO:0000313" key="4">
    <source>
        <dbReference type="Proteomes" id="UP000187406"/>
    </source>
</evidence>
<evidence type="ECO:0000313" key="3">
    <source>
        <dbReference type="EMBL" id="GAV76897.1"/>
    </source>
</evidence>
<dbReference type="FunCoup" id="A0A1Q3C9I3">
    <property type="interactions" value="247"/>
</dbReference>
<feature type="region of interest" description="Disordered" evidence="1">
    <location>
        <begin position="372"/>
        <end position="422"/>
    </location>
</feature>
<feature type="compositionally biased region" description="Polar residues" evidence="1">
    <location>
        <begin position="398"/>
        <end position="408"/>
    </location>
</feature>
<evidence type="ECO:0000259" key="2">
    <source>
        <dbReference type="PROSITE" id="PS51746"/>
    </source>
</evidence>
<dbReference type="PROSITE" id="PS51746">
    <property type="entry name" value="PPM_2"/>
    <property type="match status" value="1"/>
</dbReference>
<proteinExistence type="predicted"/>
<reference evidence="4" key="1">
    <citation type="submission" date="2016-04" db="EMBL/GenBank/DDBJ databases">
        <title>Cephalotus genome sequencing.</title>
        <authorList>
            <person name="Fukushima K."/>
            <person name="Hasebe M."/>
            <person name="Fang X."/>
        </authorList>
    </citation>
    <scope>NUCLEOTIDE SEQUENCE [LARGE SCALE GENOMIC DNA]</scope>
    <source>
        <strain evidence="4">cv. St1</strain>
    </source>
</reference>
<dbReference type="STRING" id="3775.A0A1Q3C9I3"/>
<sequence length="422" mass="46675">MGGCFSKGFQEYGGGSMKQYEGAMEDDIRIRDGGSLVRLQGSSRYTSMFTQQGRKGINQDAMTVWENFSGEKDTYFCGVFDGHGPSGHKIARHVRDILPSKLYSAIKMSHLSTSKYGDTDSRDYNGNGDNSHDHFLSSWESSLIKSFKEMDEQLCHDPTIDGFCSGTTAVTVIKQGDHLIVANLGDSRAVLCTRDSTNQLVPVQLTNDLKPNLPSECERIRNCKGRVFSLDEEPDVLRIWMPEENYPGLAMSRAFADFCLKDYGLISIPEVSYRKLTSNDEFVVLATDGIWDVLTDSEVISIVDSATKRSTTAQLLVHRAVKAWRVKFPGCKIDDCAVICLFLKNQPLLSKSVSEVTEGSINNLKLAISHRSGSIRGEGDHESGNGKEESNEDDGVSRVNSLVNISVQNRKRPEKATEGLEA</sequence>
<dbReference type="Gene3D" id="3.60.40.10">
    <property type="entry name" value="PPM-type phosphatase domain"/>
    <property type="match status" value="1"/>
</dbReference>
<dbReference type="CDD" id="cd00143">
    <property type="entry name" value="PP2Cc"/>
    <property type="match status" value="1"/>
</dbReference>
<dbReference type="SUPFAM" id="SSF81606">
    <property type="entry name" value="PP2C-like"/>
    <property type="match status" value="1"/>
</dbReference>
<gene>
    <name evidence="3" type="ORF">CFOL_v3_20370</name>
</gene>
<dbReference type="Pfam" id="PF00481">
    <property type="entry name" value="PP2C"/>
    <property type="match status" value="1"/>
</dbReference>
<feature type="compositionally biased region" description="Basic and acidic residues" evidence="1">
    <location>
        <begin position="377"/>
        <end position="389"/>
    </location>
</feature>
<keyword evidence="4" id="KW-1185">Reference proteome</keyword>
<name>A0A1Q3C9I3_CEPFO</name>